<evidence type="ECO:0000313" key="2">
    <source>
        <dbReference type="EMBL" id="PWN89097.1"/>
    </source>
</evidence>
<evidence type="ECO:0000313" key="3">
    <source>
        <dbReference type="Proteomes" id="UP000245768"/>
    </source>
</evidence>
<organism evidence="2 3">
    <name type="scientific">Acaromyces ingoldii</name>
    <dbReference type="NCBI Taxonomy" id="215250"/>
    <lineage>
        <taxon>Eukaryota</taxon>
        <taxon>Fungi</taxon>
        <taxon>Dikarya</taxon>
        <taxon>Basidiomycota</taxon>
        <taxon>Ustilaginomycotina</taxon>
        <taxon>Exobasidiomycetes</taxon>
        <taxon>Exobasidiales</taxon>
        <taxon>Cryptobasidiaceae</taxon>
        <taxon>Acaromyces</taxon>
    </lineage>
</organism>
<dbReference type="RefSeq" id="XP_025376295.1">
    <property type="nucleotide sequence ID" value="XM_025518007.1"/>
</dbReference>
<gene>
    <name evidence="2" type="ORF">FA10DRAFT_135770</name>
</gene>
<dbReference type="OrthoDB" id="5069333at2759"/>
<dbReference type="STRING" id="215250.A0A316YI41"/>
<evidence type="ECO:0000256" key="1">
    <source>
        <dbReference type="SAM" id="MobiDB-lite"/>
    </source>
</evidence>
<feature type="compositionally biased region" description="Acidic residues" evidence="1">
    <location>
        <begin position="556"/>
        <end position="577"/>
    </location>
</feature>
<dbReference type="EMBL" id="KZ819637">
    <property type="protein sequence ID" value="PWN89097.1"/>
    <property type="molecule type" value="Genomic_DNA"/>
</dbReference>
<feature type="compositionally biased region" description="Polar residues" evidence="1">
    <location>
        <begin position="373"/>
        <end position="389"/>
    </location>
</feature>
<feature type="compositionally biased region" description="Acidic residues" evidence="1">
    <location>
        <begin position="391"/>
        <end position="407"/>
    </location>
</feature>
<proteinExistence type="predicted"/>
<dbReference type="AlphaFoldDB" id="A0A316YI41"/>
<feature type="region of interest" description="Disordered" evidence="1">
    <location>
        <begin position="544"/>
        <end position="584"/>
    </location>
</feature>
<dbReference type="InParanoid" id="A0A316YI41"/>
<dbReference type="GeneID" id="37039923"/>
<feature type="region of interest" description="Disordered" evidence="1">
    <location>
        <begin position="373"/>
        <end position="409"/>
    </location>
</feature>
<accession>A0A316YI41</accession>
<sequence length="584" mass="63072">MLSVSATQPSLSIAQGLLLTAWRLLLNGRARRASIMLGQCCAVVNALLDLSSQNSDGSIALTAATGAAAATAMVTVTEVRINGIDVAQLELELLGNIYWIEQSLLLWMSQSLNVGVPGYSSPTSPAALPPLDEHSSLVFELDYTSGHFTTLSNLARGIQQLRALAHVDCLAMSLDKRYRRCACKLADGSSVDRDAFKAVQELIPKIKDEVQNALPLSHASKHPYSVVKPAYLSFLLCASLVKSPVAEFDLTVGNANETRKTVLEVGEHLAKSVMEHGGDDEEGLRRRIVPLTASYFIEALSLLYSQQTAQEGEVATIRPTLAALWVFLKNDDTRAVKGKVQKVARRLQLDLSVAAAQMKIHQQLFAERGRCQQNAEPKLAPSNTSSRASVSEEEEDSEEDDSQEPGMEDPTAVQASFTFRKRNSGPTSAWSPFSSASSSSSSTTSCVAMPFASMRQTSLLPPPCFSLPTPVPARTTGFSDVNQQRHLRDTLLPSAAWASTPGRARSSIGSQPAHYLLHTKGNGTLQPHGVLQDFAEVLNRATLAPLSNKRKSPSMSDDEDEDALGGGDDEDDDEEEEGKARRRG</sequence>
<reference evidence="2 3" key="1">
    <citation type="journal article" date="2018" name="Mol. Biol. Evol.">
        <title>Broad Genomic Sampling Reveals a Smut Pathogenic Ancestry of the Fungal Clade Ustilaginomycotina.</title>
        <authorList>
            <person name="Kijpornyongpan T."/>
            <person name="Mondo S.J."/>
            <person name="Barry K."/>
            <person name="Sandor L."/>
            <person name="Lee J."/>
            <person name="Lipzen A."/>
            <person name="Pangilinan J."/>
            <person name="LaButti K."/>
            <person name="Hainaut M."/>
            <person name="Henrissat B."/>
            <person name="Grigoriev I.V."/>
            <person name="Spatafora J.W."/>
            <person name="Aime M.C."/>
        </authorList>
    </citation>
    <scope>NUCLEOTIDE SEQUENCE [LARGE SCALE GENOMIC DNA]</scope>
    <source>
        <strain evidence="2 3">MCA 4198</strain>
    </source>
</reference>
<dbReference type="Proteomes" id="UP000245768">
    <property type="component" value="Unassembled WGS sequence"/>
</dbReference>
<name>A0A316YI41_9BASI</name>
<protein>
    <submittedName>
        <fullName evidence="2">Uncharacterized protein</fullName>
    </submittedName>
</protein>
<keyword evidence="3" id="KW-1185">Reference proteome</keyword>